<evidence type="ECO:0000313" key="2">
    <source>
        <dbReference type="WBParaSite" id="L893_g12237.t1"/>
    </source>
</evidence>
<proteinExistence type="predicted"/>
<reference evidence="2" key="1">
    <citation type="submission" date="2016-11" db="UniProtKB">
        <authorList>
            <consortium name="WormBaseParasite"/>
        </authorList>
    </citation>
    <scope>IDENTIFICATION</scope>
</reference>
<keyword evidence="1" id="KW-1185">Reference proteome</keyword>
<evidence type="ECO:0000313" key="1">
    <source>
        <dbReference type="Proteomes" id="UP000095287"/>
    </source>
</evidence>
<dbReference type="Proteomes" id="UP000095287">
    <property type="component" value="Unplaced"/>
</dbReference>
<dbReference type="WBParaSite" id="L893_g12237.t1">
    <property type="protein sequence ID" value="L893_g12237.t1"/>
    <property type="gene ID" value="L893_g12237"/>
</dbReference>
<name>A0A1I7Y3Z1_9BILA</name>
<accession>A0A1I7Y3Z1</accession>
<protein>
    <submittedName>
        <fullName evidence="2">Uncharacterized protein</fullName>
    </submittedName>
</protein>
<dbReference type="AlphaFoldDB" id="A0A1I7Y3Z1"/>
<sequence>MLDWRRVCGWNVAPNRKTSYDVVRRFFQSTSVTPKPSSLHGAISSSVSTLLPRLPVTFAALRPYLTSFD</sequence>
<organism evidence="1 2">
    <name type="scientific">Steinernema glaseri</name>
    <dbReference type="NCBI Taxonomy" id="37863"/>
    <lineage>
        <taxon>Eukaryota</taxon>
        <taxon>Metazoa</taxon>
        <taxon>Ecdysozoa</taxon>
        <taxon>Nematoda</taxon>
        <taxon>Chromadorea</taxon>
        <taxon>Rhabditida</taxon>
        <taxon>Tylenchina</taxon>
        <taxon>Panagrolaimomorpha</taxon>
        <taxon>Strongyloidoidea</taxon>
        <taxon>Steinernematidae</taxon>
        <taxon>Steinernema</taxon>
    </lineage>
</organism>